<name>A0A2N8TNC7_9ACTN</name>
<organism evidence="1 2">
    <name type="scientific">Streptomyces cahuitamycinicus</name>
    <dbReference type="NCBI Taxonomy" id="2070367"/>
    <lineage>
        <taxon>Bacteria</taxon>
        <taxon>Bacillati</taxon>
        <taxon>Actinomycetota</taxon>
        <taxon>Actinomycetes</taxon>
        <taxon>Kitasatosporales</taxon>
        <taxon>Streptomycetaceae</taxon>
        <taxon>Streptomyces</taxon>
    </lineage>
</organism>
<dbReference type="AlphaFoldDB" id="A0A2N8TNC7"/>
<dbReference type="Gene3D" id="1.10.510.10">
    <property type="entry name" value="Transferase(Phosphotransferase) domain 1"/>
    <property type="match status" value="1"/>
</dbReference>
<proteinExistence type="predicted"/>
<sequence>MSGRCRGWCTAASRRNGADGRRRTGSGSPARLPGEILRRLTQDLALFLQLTDVDHRSDLYATGCLLYELLALRPPFTGETPLSVVYQHLRRAAFSASSGVGRFRRHLRPASPGPVCPGRPYPVAQSLRIDSQIGGDLPDRRAPGRDWYSATASALNSGG</sequence>
<dbReference type="InterPro" id="IPR011009">
    <property type="entry name" value="Kinase-like_dom_sf"/>
</dbReference>
<dbReference type="Proteomes" id="UP000235943">
    <property type="component" value="Unassembled WGS sequence"/>
</dbReference>
<dbReference type="EMBL" id="POUC01000138">
    <property type="protein sequence ID" value="PNG20532.1"/>
    <property type="molecule type" value="Genomic_DNA"/>
</dbReference>
<dbReference type="SUPFAM" id="SSF56112">
    <property type="entry name" value="Protein kinase-like (PK-like)"/>
    <property type="match status" value="1"/>
</dbReference>
<accession>A0A2N8TNC7</accession>
<gene>
    <name evidence="1" type="ORF">C1J00_19805</name>
</gene>
<evidence type="ECO:0000313" key="1">
    <source>
        <dbReference type="EMBL" id="PNG20532.1"/>
    </source>
</evidence>
<protein>
    <recommendedName>
        <fullName evidence="3">Protein kinase domain-containing protein</fullName>
    </recommendedName>
</protein>
<reference evidence="1 2" key="1">
    <citation type="submission" date="2018-01" db="EMBL/GenBank/DDBJ databases">
        <title>Draft genome sequence of Streptomyces sp. 13K301.</title>
        <authorList>
            <person name="Sahin N."/>
            <person name="Saygin H."/>
            <person name="Ay H."/>
        </authorList>
    </citation>
    <scope>NUCLEOTIDE SEQUENCE [LARGE SCALE GENOMIC DNA]</scope>
    <source>
        <strain evidence="1 2">13K301</strain>
    </source>
</reference>
<evidence type="ECO:0000313" key="2">
    <source>
        <dbReference type="Proteomes" id="UP000235943"/>
    </source>
</evidence>
<comment type="caution">
    <text evidence="1">The sequence shown here is derived from an EMBL/GenBank/DDBJ whole genome shotgun (WGS) entry which is preliminary data.</text>
</comment>
<evidence type="ECO:0008006" key="3">
    <source>
        <dbReference type="Google" id="ProtNLM"/>
    </source>
</evidence>
<keyword evidence="2" id="KW-1185">Reference proteome</keyword>